<evidence type="ECO:0000259" key="1">
    <source>
        <dbReference type="PROSITE" id="PS51186"/>
    </source>
</evidence>
<gene>
    <name evidence="2" type="ORF">SAMN06265353_0298</name>
</gene>
<dbReference type="OrthoDB" id="9795206at2"/>
<name>A0A285NQ55_9AQUI</name>
<evidence type="ECO:0000313" key="2">
    <source>
        <dbReference type="EMBL" id="SNZ11654.1"/>
    </source>
</evidence>
<sequence>MLIPKLIEKLRNNIQINGVEVINFINLKEQDLEIIRQWRNHPEVKRWMYTDHEISKEEHMNFIESLVKDTKNFYYLVIKEHKKIGVISLTRLNYRNRNAYFGIYANPFEKAPNAGIILEKTSLKLAFEVANLHTLKLEVIETNERAINFYKRMGFREEGKLREFVFKDGCWLDVIVMGMTEEEYHEKYKH</sequence>
<reference evidence="3" key="1">
    <citation type="submission" date="2017-09" db="EMBL/GenBank/DDBJ databases">
        <authorList>
            <person name="Varghese N."/>
            <person name="Submissions S."/>
        </authorList>
    </citation>
    <scope>NUCLEOTIDE SEQUENCE [LARGE SCALE GENOMIC DNA]</scope>
    <source>
        <strain evidence="3">DSM 2913</strain>
    </source>
</reference>
<dbReference type="InterPro" id="IPR020036">
    <property type="entry name" value="PseH"/>
</dbReference>
<dbReference type="InterPro" id="IPR000182">
    <property type="entry name" value="GNAT_dom"/>
</dbReference>
<dbReference type="Proteomes" id="UP000218627">
    <property type="component" value="Unassembled WGS sequence"/>
</dbReference>
<dbReference type="PROSITE" id="PS51186">
    <property type="entry name" value="GNAT"/>
    <property type="match status" value="1"/>
</dbReference>
<dbReference type="RefSeq" id="WP_096600357.1">
    <property type="nucleotide sequence ID" value="NZ_OBEN01000001.1"/>
</dbReference>
<dbReference type="PANTHER" id="PTHR43415">
    <property type="entry name" value="SPERMIDINE N(1)-ACETYLTRANSFERASE"/>
    <property type="match status" value="1"/>
</dbReference>
<dbReference type="Gene3D" id="3.40.630.30">
    <property type="match status" value="1"/>
</dbReference>
<proteinExistence type="predicted"/>
<dbReference type="EMBL" id="OBEN01000001">
    <property type="protein sequence ID" value="SNZ11654.1"/>
    <property type="molecule type" value="Genomic_DNA"/>
</dbReference>
<dbReference type="Pfam" id="PF13420">
    <property type="entry name" value="Acetyltransf_4"/>
    <property type="match status" value="1"/>
</dbReference>
<dbReference type="NCBIfam" id="TIGR03585">
    <property type="entry name" value="PseH"/>
    <property type="match status" value="1"/>
</dbReference>
<feature type="domain" description="N-acetyltransferase" evidence="1">
    <location>
        <begin position="22"/>
        <end position="182"/>
    </location>
</feature>
<dbReference type="AlphaFoldDB" id="A0A285NQ55"/>
<dbReference type="PANTHER" id="PTHR43415:SF3">
    <property type="entry name" value="GNAT-FAMILY ACETYLTRANSFERASE"/>
    <property type="match status" value="1"/>
</dbReference>
<evidence type="ECO:0000313" key="3">
    <source>
        <dbReference type="Proteomes" id="UP000218627"/>
    </source>
</evidence>
<dbReference type="InterPro" id="IPR016181">
    <property type="entry name" value="Acyl_CoA_acyltransferase"/>
</dbReference>
<accession>A0A285NQ55</accession>
<dbReference type="GO" id="GO:0016747">
    <property type="term" value="F:acyltransferase activity, transferring groups other than amino-acyl groups"/>
    <property type="evidence" value="ECO:0007669"/>
    <property type="project" value="InterPro"/>
</dbReference>
<protein>
    <submittedName>
        <fullName evidence="2">UDP-4-amino-4,6-dideoxy-N-acetyl-beta-L-altrosamine N-acetyltransferase</fullName>
    </submittedName>
</protein>
<keyword evidence="2" id="KW-0808">Transferase</keyword>
<dbReference type="SUPFAM" id="SSF55729">
    <property type="entry name" value="Acyl-CoA N-acyltransferases (Nat)"/>
    <property type="match status" value="1"/>
</dbReference>
<keyword evidence="3" id="KW-1185">Reference proteome</keyword>
<organism evidence="2 3">
    <name type="scientific">Hydrogenobacter hydrogenophilus</name>
    <dbReference type="NCBI Taxonomy" id="35835"/>
    <lineage>
        <taxon>Bacteria</taxon>
        <taxon>Pseudomonadati</taxon>
        <taxon>Aquificota</taxon>
        <taxon>Aquificia</taxon>
        <taxon>Aquificales</taxon>
        <taxon>Aquificaceae</taxon>
        <taxon>Hydrogenobacter</taxon>
    </lineage>
</organism>